<dbReference type="STRING" id="636.AAW15_12565"/>
<dbReference type="OrthoDB" id="6241267at2"/>
<gene>
    <name evidence="2" type="ORF">CRM76_17205</name>
</gene>
<dbReference type="RefSeq" id="WP_098143402.1">
    <property type="nucleotide sequence ID" value="NZ_PDDV01000013.1"/>
</dbReference>
<dbReference type="GO" id="GO:0016020">
    <property type="term" value="C:membrane"/>
    <property type="evidence" value="ECO:0007669"/>
    <property type="project" value="UniProtKB-SubCell"/>
</dbReference>
<dbReference type="AlphaFoldDB" id="A0A2A7U565"/>
<organism evidence="2 3">
    <name type="scientific">Edwardsiella tarda</name>
    <dbReference type="NCBI Taxonomy" id="636"/>
    <lineage>
        <taxon>Bacteria</taxon>
        <taxon>Pseudomonadati</taxon>
        <taxon>Pseudomonadota</taxon>
        <taxon>Gammaproteobacteria</taxon>
        <taxon>Enterobacterales</taxon>
        <taxon>Hafniaceae</taxon>
        <taxon>Edwardsiella</taxon>
    </lineage>
</organism>
<protein>
    <submittedName>
        <fullName evidence="2">Peptidase</fullName>
    </submittedName>
</protein>
<dbReference type="InterPro" id="IPR012902">
    <property type="entry name" value="N_methyl_site"/>
</dbReference>
<dbReference type="Pfam" id="PF07963">
    <property type="entry name" value="N_methyl"/>
    <property type="match status" value="1"/>
</dbReference>
<evidence type="ECO:0000313" key="2">
    <source>
        <dbReference type="EMBL" id="PEH73542.1"/>
    </source>
</evidence>
<proteinExistence type="predicted"/>
<dbReference type="SUPFAM" id="SSF54523">
    <property type="entry name" value="Pili subunits"/>
    <property type="match status" value="1"/>
</dbReference>
<sequence>MRSVQEGYTLLEMMLVCVLLALLAAGATPRWMERRAAQRLLDETLRLQRYLLALRDQAFYSNTARPIGLRHTPGWDCLVTRPGDDCQASTAFVPTPSLRLEAQLSPAAGFYGQRNTAQPGHVRLSDTHHATRVIWSAQGRVRICAEHGLPSLAPCNASGE</sequence>
<dbReference type="Proteomes" id="UP000219788">
    <property type="component" value="Unassembled WGS sequence"/>
</dbReference>
<dbReference type="EMBL" id="PDDV01000013">
    <property type="protein sequence ID" value="PEH73542.1"/>
    <property type="molecule type" value="Genomic_DNA"/>
</dbReference>
<evidence type="ECO:0000256" key="1">
    <source>
        <dbReference type="ARBA" id="ARBA00004167"/>
    </source>
</evidence>
<comment type="subcellular location">
    <subcellularLocation>
        <location evidence="1">Membrane</location>
        <topology evidence="1">Single-pass membrane protein</topology>
    </subcellularLocation>
</comment>
<evidence type="ECO:0000313" key="3">
    <source>
        <dbReference type="Proteomes" id="UP000219788"/>
    </source>
</evidence>
<accession>A0A2A7U565</accession>
<dbReference type="InterPro" id="IPR045584">
    <property type="entry name" value="Pilin-like"/>
</dbReference>
<reference evidence="3" key="1">
    <citation type="submission" date="2017-09" db="EMBL/GenBank/DDBJ databases">
        <title>FDA dAtabase for Regulatory Grade micrObial Sequences (FDA-ARGOS): Supporting development and validation of Infectious Disease Dx tests.</title>
        <authorList>
            <person name="Goldberg B."/>
            <person name="Campos J."/>
            <person name="Tallon L."/>
            <person name="Sadzewicz L."/>
            <person name="Ott S."/>
            <person name="Zhao X."/>
            <person name="Nagaraj S."/>
            <person name="Vavikolanu K."/>
            <person name="Aluvathingal J."/>
            <person name="Nadendla S."/>
            <person name="Geyer C."/>
            <person name="Sichtig H."/>
        </authorList>
    </citation>
    <scope>NUCLEOTIDE SEQUENCE [LARGE SCALE GENOMIC DNA]</scope>
    <source>
        <strain evidence="3">FDAARGOS_370</strain>
    </source>
</reference>
<name>A0A2A7U565_EDWTA</name>
<dbReference type="NCBIfam" id="TIGR02532">
    <property type="entry name" value="IV_pilin_GFxxxE"/>
    <property type="match status" value="1"/>
</dbReference>
<comment type="caution">
    <text evidence="2">The sequence shown here is derived from an EMBL/GenBank/DDBJ whole genome shotgun (WGS) entry which is preliminary data.</text>
</comment>